<protein>
    <recommendedName>
        <fullName evidence="4">Large ribosomal subunit protein eL42</fullName>
    </recommendedName>
</protein>
<dbReference type="NCBIfam" id="NF004425">
    <property type="entry name" value="PRK05767.1"/>
    <property type="match status" value="1"/>
</dbReference>
<dbReference type="PROSITE" id="PS01172">
    <property type="entry name" value="RIBOSOMAL_L44E"/>
    <property type="match status" value="1"/>
</dbReference>
<reference evidence="6 7" key="1">
    <citation type="submission" date="2018-12" db="EMBL/GenBank/DDBJ databases">
        <title>The complete genome of the methanogenic archaea of the candidate phylum Verstraetearchaeota, obtained from the metagenome of underground thermal water.</title>
        <authorList>
            <person name="Kadnikov V.V."/>
            <person name="Mardanov A.V."/>
            <person name="Beletsky A.V."/>
            <person name="Karnachuk O.V."/>
            <person name="Ravin N.V."/>
        </authorList>
    </citation>
    <scope>NUCLEOTIDE SEQUENCE [LARGE SCALE GENOMIC DNA]</scope>
    <source>
        <strain evidence="6">Ch88</strain>
    </source>
</reference>
<evidence type="ECO:0000313" key="7">
    <source>
        <dbReference type="Proteomes" id="UP000288215"/>
    </source>
</evidence>
<dbReference type="GO" id="GO:0006412">
    <property type="term" value="P:translation"/>
    <property type="evidence" value="ECO:0007669"/>
    <property type="project" value="UniProtKB-UniRule"/>
</dbReference>
<dbReference type="FunFam" id="3.10.450.80:FF:000001">
    <property type="entry name" value="60S ribosomal protein L44"/>
    <property type="match status" value="1"/>
</dbReference>
<keyword evidence="4" id="KW-0694">RNA-binding</keyword>
<dbReference type="Gene3D" id="3.10.450.80">
    <property type="match status" value="1"/>
</dbReference>
<evidence type="ECO:0000256" key="4">
    <source>
        <dbReference type="HAMAP-Rule" id="MF_01476"/>
    </source>
</evidence>
<dbReference type="GO" id="GO:0008270">
    <property type="term" value="F:zinc ion binding"/>
    <property type="evidence" value="ECO:0007669"/>
    <property type="project" value="UniProtKB-UniRule"/>
</dbReference>
<dbReference type="InterPro" id="IPR053708">
    <property type="entry name" value="Ribosomal_LSU_eL42"/>
</dbReference>
<dbReference type="HAMAP" id="MF_01476">
    <property type="entry name" value="Ribosomal_L44e"/>
    <property type="match status" value="1"/>
</dbReference>
<dbReference type="AlphaFoldDB" id="A0A444L6P4"/>
<accession>A0A444L6P4</accession>
<dbReference type="PANTHER" id="PTHR10369">
    <property type="entry name" value="60S RIBOSOMAL PROTEIN L36A/L44"/>
    <property type="match status" value="1"/>
</dbReference>
<keyword evidence="3 4" id="KW-0687">Ribonucleoprotein</keyword>
<dbReference type="Proteomes" id="UP000288215">
    <property type="component" value="Unassembled WGS sequence"/>
</dbReference>
<proteinExistence type="inferred from homology"/>
<name>A0A444L6P4_METS7</name>
<comment type="cofactor">
    <cofactor evidence="4">
        <name>Zn(2+)</name>
        <dbReference type="ChEBI" id="CHEBI:29105"/>
    </cofactor>
    <text evidence="4">Binds 1 zinc ion per subunit.</text>
</comment>
<dbReference type="SUPFAM" id="SSF57829">
    <property type="entry name" value="Zn-binding ribosomal proteins"/>
    <property type="match status" value="1"/>
</dbReference>
<dbReference type="Pfam" id="PF00935">
    <property type="entry name" value="Ribosomal_L44"/>
    <property type="match status" value="1"/>
</dbReference>
<keyword evidence="4" id="KW-0863">Zinc-finger</keyword>
<evidence type="ECO:0000256" key="1">
    <source>
        <dbReference type="ARBA" id="ARBA00009364"/>
    </source>
</evidence>
<dbReference type="InterPro" id="IPR000552">
    <property type="entry name" value="Ribosomal_eL44"/>
</dbReference>
<evidence type="ECO:0000256" key="2">
    <source>
        <dbReference type="ARBA" id="ARBA00022980"/>
    </source>
</evidence>
<comment type="caution">
    <text evidence="6">The sequence shown here is derived from an EMBL/GenBank/DDBJ whole genome shotgun (WGS) entry which is preliminary data.</text>
</comment>
<dbReference type="GO" id="GO:0003735">
    <property type="term" value="F:structural constituent of ribosome"/>
    <property type="evidence" value="ECO:0007669"/>
    <property type="project" value="InterPro"/>
</dbReference>
<feature type="binding site" evidence="4">
    <location>
        <position position="11"/>
    </location>
    <ligand>
        <name>Zn(2+)</name>
        <dbReference type="ChEBI" id="CHEBI:29105"/>
    </ligand>
</feature>
<organism evidence="6 7">
    <name type="scientific">Methanosuratincola subterraneus</name>
    <dbReference type="NCBI Taxonomy" id="2593994"/>
    <lineage>
        <taxon>Archaea</taxon>
        <taxon>Thermoproteota</taxon>
        <taxon>Methanosuratincolia</taxon>
        <taxon>Candidatus Methanomethylicales</taxon>
        <taxon>Candidatus Methanomethylicaceae</taxon>
        <taxon>Candidatus Methanosuratincola (ex Vanwonterghem et al. 2016)</taxon>
    </lineage>
</organism>
<dbReference type="EMBL" id="RXGA01000003">
    <property type="protein sequence ID" value="RWX73246.1"/>
    <property type="molecule type" value="Genomic_DNA"/>
</dbReference>
<dbReference type="GO" id="GO:1990904">
    <property type="term" value="C:ribonucleoprotein complex"/>
    <property type="evidence" value="ECO:0007669"/>
    <property type="project" value="UniProtKB-KW"/>
</dbReference>
<feature type="zinc finger region" description="C4-type" evidence="4">
    <location>
        <begin position="11"/>
        <end position="74"/>
    </location>
</feature>
<evidence type="ECO:0000313" key="6">
    <source>
        <dbReference type="EMBL" id="RWX73246.1"/>
    </source>
</evidence>
<evidence type="ECO:0000256" key="3">
    <source>
        <dbReference type="ARBA" id="ARBA00023274"/>
    </source>
</evidence>
<dbReference type="InterPro" id="IPR011332">
    <property type="entry name" value="Ribosomal_zn-bd"/>
</dbReference>
<keyword evidence="4" id="KW-0699">rRNA-binding</keyword>
<evidence type="ECO:0000256" key="5">
    <source>
        <dbReference type="RuleBase" id="RU000666"/>
    </source>
</evidence>
<comment type="similarity">
    <text evidence="1 4 5">Belongs to the eukaryotic ribosomal protein eL42 family.</text>
</comment>
<feature type="binding site" evidence="4">
    <location>
        <position position="74"/>
    </location>
    <ligand>
        <name>Zn(2+)</name>
        <dbReference type="ChEBI" id="CHEBI:29105"/>
    </ligand>
</feature>
<keyword evidence="2 4" id="KW-0689">Ribosomal protein</keyword>
<comment type="subunit">
    <text evidence="4">Part of the 50S ribosomal subunit.</text>
</comment>
<gene>
    <name evidence="4" type="primary">rpl44e</name>
    <name evidence="6" type="ORF">Metus_1220</name>
</gene>
<feature type="binding site" evidence="4">
    <location>
        <position position="14"/>
    </location>
    <ligand>
        <name>Zn(2+)</name>
        <dbReference type="ChEBI" id="CHEBI:29105"/>
    </ligand>
</feature>
<dbReference type="GO" id="GO:0005840">
    <property type="term" value="C:ribosome"/>
    <property type="evidence" value="ECO:0007669"/>
    <property type="project" value="UniProtKB-KW"/>
</dbReference>
<sequence>MKAPKEINTYCPRCKAYTAHSVTLYKKGKERALAEGTRRYERKKLGYGSSRKPVQKRTAKTTKKLSLKLKCKKCGYQNQRKGIRLKKLEIV</sequence>
<dbReference type="GO" id="GO:0070180">
    <property type="term" value="F:large ribosomal subunit rRNA binding"/>
    <property type="evidence" value="ECO:0007669"/>
    <property type="project" value="UniProtKB-UniRule"/>
</dbReference>
<feature type="binding site" evidence="4">
    <location>
        <position position="71"/>
    </location>
    <ligand>
        <name>Zn(2+)</name>
        <dbReference type="ChEBI" id="CHEBI:29105"/>
    </ligand>
</feature>
<comment type="function">
    <text evidence="4">Binds to the 23S rRNA.</text>
</comment>
<keyword evidence="4" id="KW-0479">Metal-binding</keyword>
<keyword evidence="4" id="KW-0862">Zinc</keyword>